<dbReference type="InterPro" id="IPR005651">
    <property type="entry name" value="Trm112-like"/>
</dbReference>
<organism evidence="1 2">
    <name type="scientific">Pseudidiomarina sediminum</name>
    <dbReference type="NCBI Taxonomy" id="431675"/>
    <lineage>
        <taxon>Bacteria</taxon>
        <taxon>Pseudomonadati</taxon>
        <taxon>Pseudomonadota</taxon>
        <taxon>Gammaproteobacteria</taxon>
        <taxon>Alteromonadales</taxon>
        <taxon>Idiomarinaceae</taxon>
        <taxon>Pseudidiomarina</taxon>
    </lineage>
</organism>
<keyword evidence="2" id="KW-1185">Reference proteome</keyword>
<dbReference type="SUPFAM" id="SSF158997">
    <property type="entry name" value="Trm112p-like"/>
    <property type="match status" value="1"/>
</dbReference>
<dbReference type="RefSeq" id="WP_026860231.1">
    <property type="nucleotide sequence ID" value="NZ_PIQE01000002.1"/>
</dbReference>
<protein>
    <submittedName>
        <fullName evidence="1">Uncharacterized protein</fullName>
    </submittedName>
</protein>
<dbReference type="Proteomes" id="UP000287022">
    <property type="component" value="Unassembled WGS sequence"/>
</dbReference>
<name>A0A432Z3V9_9GAMM</name>
<accession>A0A432Z3V9</accession>
<evidence type="ECO:0000313" key="2">
    <source>
        <dbReference type="Proteomes" id="UP000287022"/>
    </source>
</evidence>
<dbReference type="PANTHER" id="PTHR33505">
    <property type="entry name" value="ZGC:162634"/>
    <property type="match status" value="1"/>
</dbReference>
<comment type="caution">
    <text evidence="1">The sequence shown here is derived from an EMBL/GenBank/DDBJ whole genome shotgun (WGS) entry which is preliminary data.</text>
</comment>
<dbReference type="STRING" id="1122124.GCA_000423165_01434"/>
<dbReference type="GO" id="GO:0005829">
    <property type="term" value="C:cytosol"/>
    <property type="evidence" value="ECO:0007669"/>
    <property type="project" value="TreeGrafter"/>
</dbReference>
<proteinExistence type="predicted"/>
<dbReference type="FunFam" id="2.20.25.10:FF:000002">
    <property type="entry name" value="UPF0434 protein YcaR"/>
    <property type="match status" value="1"/>
</dbReference>
<dbReference type="Gene3D" id="2.20.25.10">
    <property type="match status" value="1"/>
</dbReference>
<sequence>MSERYQCDPRTLALLACPLCKGRLVWHASTQELICRGDRLAFPVREGCPYLDYSAARELSTEELERLPT</sequence>
<reference evidence="2" key="1">
    <citation type="journal article" date="2018" name="Front. Microbiol.">
        <title>Genome-Based Analysis Reveals the Taxonomy and Diversity of the Family Idiomarinaceae.</title>
        <authorList>
            <person name="Liu Y."/>
            <person name="Lai Q."/>
            <person name="Shao Z."/>
        </authorList>
    </citation>
    <scope>NUCLEOTIDE SEQUENCE [LARGE SCALE GENOMIC DNA]</scope>
    <source>
        <strain evidence="2">c121</strain>
    </source>
</reference>
<dbReference type="AlphaFoldDB" id="A0A432Z3V9"/>
<dbReference type="EMBL" id="PIQE01000002">
    <property type="protein sequence ID" value="RUO72588.1"/>
    <property type="molecule type" value="Genomic_DNA"/>
</dbReference>
<evidence type="ECO:0000313" key="1">
    <source>
        <dbReference type="EMBL" id="RUO72588.1"/>
    </source>
</evidence>
<dbReference type="PANTHER" id="PTHR33505:SF4">
    <property type="entry name" value="PROTEIN PREY, MITOCHONDRIAL"/>
    <property type="match status" value="1"/>
</dbReference>
<dbReference type="Pfam" id="PF03966">
    <property type="entry name" value="Trm112p"/>
    <property type="match status" value="1"/>
</dbReference>
<gene>
    <name evidence="1" type="ORF">CWI80_08560</name>
</gene>